<protein>
    <submittedName>
        <fullName evidence="1">Uncharacterized protein</fullName>
    </submittedName>
</protein>
<dbReference type="SUPFAM" id="SSF56672">
    <property type="entry name" value="DNA/RNA polymerases"/>
    <property type="match status" value="1"/>
</dbReference>
<organism evidence="1 2">
    <name type="scientific">Phytophthora palmivora</name>
    <dbReference type="NCBI Taxonomy" id="4796"/>
    <lineage>
        <taxon>Eukaryota</taxon>
        <taxon>Sar</taxon>
        <taxon>Stramenopiles</taxon>
        <taxon>Oomycota</taxon>
        <taxon>Peronosporomycetes</taxon>
        <taxon>Peronosporales</taxon>
        <taxon>Peronosporaceae</taxon>
        <taxon>Phytophthora</taxon>
    </lineage>
</organism>
<dbReference type="AlphaFoldDB" id="A0A2P4XA45"/>
<dbReference type="Proteomes" id="UP000237271">
    <property type="component" value="Unassembled WGS sequence"/>
</dbReference>
<evidence type="ECO:0000313" key="1">
    <source>
        <dbReference type="EMBL" id="POM62398.1"/>
    </source>
</evidence>
<dbReference type="InterPro" id="IPR043502">
    <property type="entry name" value="DNA/RNA_pol_sf"/>
</dbReference>
<sequence>MLRKGLKIDFTSCEMKRNAGDEKKFVPALGVEPHLLLAPTLTTVRDGKVTVKMMDLVGWMSKLPKKETLETWTPTSDDMQVLAVTTELDRDRVRYWLGGLSTKTTPLINEAGLNLGNINNKDKDVSITLSRYYPTLLQPREGCPPMTTLGGVEHEIHTGTAAPIKARPRRHPHHEQAVTDKEVNTVLQGGVIEESCGAWGFPMVLVKKKDGLSIISY</sequence>
<gene>
    <name evidence="1" type="ORF">PHPALM_28452</name>
</gene>
<comment type="caution">
    <text evidence="1">The sequence shown here is derived from an EMBL/GenBank/DDBJ whole genome shotgun (WGS) entry which is preliminary data.</text>
</comment>
<accession>A0A2P4XA45</accession>
<dbReference type="OrthoDB" id="117261at2759"/>
<proteinExistence type="predicted"/>
<name>A0A2P4XA45_9STRA</name>
<evidence type="ECO:0000313" key="2">
    <source>
        <dbReference type="Proteomes" id="UP000237271"/>
    </source>
</evidence>
<reference evidence="1 2" key="1">
    <citation type="journal article" date="2017" name="Genome Biol. Evol.">
        <title>Phytophthora megakarya and P. palmivora, closely related causal agents of cacao black pod rot, underwent increases in genome sizes and gene numbers by different mechanisms.</title>
        <authorList>
            <person name="Ali S.S."/>
            <person name="Shao J."/>
            <person name="Lary D.J."/>
            <person name="Kronmiller B."/>
            <person name="Shen D."/>
            <person name="Strem M.D."/>
            <person name="Amoako-Attah I."/>
            <person name="Akrofi A.Y."/>
            <person name="Begoude B.A."/>
            <person name="Ten Hoopen G.M."/>
            <person name="Coulibaly K."/>
            <person name="Kebe B.I."/>
            <person name="Melnick R.L."/>
            <person name="Guiltinan M.J."/>
            <person name="Tyler B.M."/>
            <person name="Meinhardt L.W."/>
            <person name="Bailey B.A."/>
        </authorList>
    </citation>
    <scope>NUCLEOTIDE SEQUENCE [LARGE SCALE GENOMIC DNA]</scope>
    <source>
        <strain evidence="2">sbr112.9</strain>
    </source>
</reference>
<keyword evidence="2" id="KW-1185">Reference proteome</keyword>
<dbReference type="EMBL" id="NCKW01015582">
    <property type="protein sequence ID" value="POM62398.1"/>
    <property type="molecule type" value="Genomic_DNA"/>
</dbReference>
<dbReference type="Gene3D" id="3.10.10.10">
    <property type="entry name" value="HIV Type 1 Reverse Transcriptase, subunit A, domain 1"/>
    <property type="match status" value="1"/>
</dbReference>